<evidence type="ECO:0000313" key="3">
    <source>
        <dbReference type="Proteomes" id="UP000190306"/>
    </source>
</evidence>
<feature type="transmembrane region" description="Helical" evidence="1">
    <location>
        <begin position="53"/>
        <end position="71"/>
    </location>
</feature>
<keyword evidence="1" id="KW-0812">Transmembrane</keyword>
<name>A0ABX3LIR5_STRAT</name>
<accession>A0ABX3LIR5</accession>
<reference evidence="2 3" key="1">
    <citation type="submission" date="2015-07" db="EMBL/GenBank/DDBJ databases">
        <title>Draft Genome Sequence of Streptomyces antibioticus, IMRU 3720 reveals insights in the evolution of actinomycin biosynthetic gene clusters in Streptomyces.</title>
        <authorList>
            <person name="Crnovcic I."/>
            <person name="Ruckert C."/>
            <person name="Kalinowksi J."/>
            <person name="Keller U."/>
        </authorList>
    </citation>
    <scope>NUCLEOTIDE SEQUENCE [LARGE SCALE GENOMIC DNA]</scope>
    <source>
        <strain evidence="2 3">DSM 41481</strain>
    </source>
</reference>
<keyword evidence="1" id="KW-1133">Transmembrane helix</keyword>
<dbReference type="GeneID" id="93957193"/>
<dbReference type="RefSeq" id="WP_051780782.1">
    <property type="nucleotide sequence ID" value="NZ_CM007717.1"/>
</dbReference>
<dbReference type="EMBL" id="LHQL01000009">
    <property type="protein sequence ID" value="OOQ50827.1"/>
    <property type="molecule type" value="Genomic_DNA"/>
</dbReference>
<keyword evidence="3" id="KW-1185">Reference proteome</keyword>
<sequence length="126" mass="14062">MSEQFDPADRPDSDEAAERLRRAGYSEADVQREVTELEQKSETAARIFDLRRIIGGLFVLYGVILTITGLTDSDAEIDKAQGININLWTGLGMLALGLFFLAWLWLRPTAHPTPSLPAESLEKDEQ</sequence>
<evidence type="ECO:0000313" key="2">
    <source>
        <dbReference type="EMBL" id="OOQ50827.1"/>
    </source>
</evidence>
<protein>
    <recommendedName>
        <fullName evidence="4">DUF1707 domain-containing protein</fullName>
    </recommendedName>
</protein>
<comment type="caution">
    <text evidence="2">The sequence shown here is derived from an EMBL/GenBank/DDBJ whole genome shotgun (WGS) entry which is preliminary data.</text>
</comment>
<evidence type="ECO:0008006" key="4">
    <source>
        <dbReference type="Google" id="ProtNLM"/>
    </source>
</evidence>
<dbReference type="Proteomes" id="UP000190306">
    <property type="component" value="Chromosome"/>
</dbReference>
<keyword evidence="1" id="KW-0472">Membrane</keyword>
<feature type="transmembrane region" description="Helical" evidence="1">
    <location>
        <begin position="83"/>
        <end position="106"/>
    </location>
</feature>
<proteinExistence type="predicted"/>
<gene>
    <name evidence="2" type="ORF">AFM16_16305</name>
</gene>
<evidence type="ECO:0000256" key="1">
    <source>
        <dbReference type="SAM" id="Phobius"/>
    </source>
</evidence>
<organism evidence="2 3">
    <name type="scientific">Streptomyces antibioticus</name>
    <dbReference type="NCBI Taxonomy" id="1890"/>
    <lineage>
        <taxon>Bacteria</taxon>
        <taxon>Bacillati</taxon>
        <taxon>Actinomycetota</taxon>
        <taxon>Actinomycetes</taxon>
        <taxon>Kitasatosporales</taxon>
        <taxon>Streptomycetaceae</taxon>
        <taxon>Streptomyces</taxon>
    </lineage>
</organism>